<protein>
    <submittedName>
        <fullName evidence="3">Biotin--[acetyl-CoA-carboxylase] ligase</fullName>
        <ecNumber evidence="3">6.3.4.15</ecNumber>
    </submittedName>
</protein>
<gene>
    <name evidence="3" type="ORF">DSL64_11730</name>
</gene>
<keyword evidence="4" id="KW-1185">Reference proteome</keyword>
<evidence type="ECO:0000256" key="1">
    <source>
        <dbReference type="ARBA" id="ARBA00022598"/>
    </source>
</evidence>
<dbReference type="AlphaFoldDB" id="A0A3D8YF34"/>
<feature type="domain" description="BPL/LPL catalytic" evidence="2">
    <location>
        <begin position="1"/>
        <end position="187"/>
    </location>
</feature>
<proteinExistence type="predicted"/>
<evidence type="ECO:0000313" key="3">
    <source>
        <dbReference type="EMBL" id="REA61627.1"/>
    </source>
</evidence>
<dbReference type="Proteomes" id="UP000256373">
    <property type="component" value="Unassembled WGS sequence"/>
</dbReference>
<dbReference type="PANTHER" id="PTHR12835:SF5">
    <property type="entry name" value="BIOTIN--PROTEIN LIGASE"/>
    <property type="match status" value="1"/>
</dbReference>
<reference evidence="3 4" key="1">
    <citation type="submission" date="2018-07" db="EMBL/GenBank/DDBJ databases">
        <title>Dyadobacter roseus sp. nov., isolated from rose rhizosphere soil.</title>
        <authorList>
            <person name="Chen L."/>
        </authorList>
    </citation>
    <scope>NUCLEOTIDE SEQUENCE [LARGE SCALE GENOMIC DNA]</scope>
    <source>
        <strain evidence="3 4">RS19</strain>
    </source>
</reference>
<dbReference type="NCBIfam" id="TIGR00121">
    <property type="entry name" value="birA_ligase"/>
    <property type="match status" value="1"/>
</dbReference>
<evidence type="ECO:0000259" key="2">
    <source>
        <dbReference type="PROSITE" id="PS51733"/>
    </source>
</evidence>
<dbReference type="CDD" id="cd16442">
    <property type="entry name" value="BPL"/>
    <property type="match status" value="1"/>
</dbReference>
<dbReference type="PROSITE" id="PS51733">
    <property type="entry name" value="BPL_LPL_CATALYTIC"/>
    <property type="match status" value="1"/>
</dbReference>
<dbReference type="OrthoDB" id="9807064at2"/>
<evidence type="ECO:0000313" key="4">
    <source>
        <dbReference type="Proteomes" id="UP000256373"/>
    </source>
</evidence>
<dbReference type="SUPFAM" id="SSF55681">
    <property type="entry name" value="Class II aaRS and biotin synthetases"/>
    <property type="match status" value="1"/>
</dbReference>
<dbReference type="InterPro" id="IPR004143">
    <property type="entry name" value="BPL_LPL_catalytic"/>
</dbReference>
<dbReference type="EC" id="6.3.4.15" evidence="3"/>
<comment type="caution">
    <text evidence="3">The sequence shown here is derived from an EMBL/GenBank/DDBJ whole genome shotgun (WGS) entry which is preliminary data.</text>
</comment>
<dbReference type="GO" id="GO:0005737">
    <property type="term" value="C:cytoplasm"/>
    <property type="evidence" value="ECO:0007669"/>
    <property type="project" value="TreeGrafter"/>
</dbReference>
<dbReference type="Gene3D" id="3.30.930.10">
    <property type="entry name" value="Bira Bifunctional Protein, Domain 2"/>
    <property type="match status" value="1"/>
</dbReference>
<dbReference type="Pfam" id="PF03099">
    <property type="entry name" value="BPL_LplA_LipB"/>
    <property type="match status" value="1"/>
</dbReference>
<dbReference type="InterPro" id="IPR045864">
    <property type="entry name" value="aa-tRNA-synth_II/BPL/LPL"/>
</dbReference>
<keyword evidence="1 3" id="KW-0436">Ligase</keyword>
<accession>A0A3D8YF34</accession>
<dbReference type="EMBL" id="QNUL01000007">
    <property type="protein sequence ID" value="REA61627.1"/>
    <property type="molecule type" value="Genomic_DNA"/>
</dbReference>
<dbReference type="GO" id="GO:0004077">
    <property type="term" value="F:biotin--[biotin carboxyl-carrier protein] ligase activity"/>
    <property type="evidence" value="ECO:0007669"/>
    <property type="project" value="UniProtKB-EC"/>
</dbReference>
<dbReference type="InterPro" id="IPR004408">
    <property type="entry name" value="Biotin_CoA_COase_ligase"/>
</dbReference>
<name>A0A3D8YF34_9BACT</name>
<sequence>MYNTIHNTLIIGKKIIYLPSCHSTNDIAAELVHSGIGEEGTVVIADNQTGGRGQRGTTWHSEPGQNLMFSLILQPRTVAIDQQFLISQVVALAIYDMLRVHTDQVKIKWPNDIYVSGKKLSGTLIENSIQGGSISHSIVGIGVNINQLVFESGRTSSLAQVIGRQVSLKEEFDRIISFLDIRYQQLLRSDGYNKIREEYLSHLYGFQSPVLFRYNNEDVSGIVQGVAESGQILVQLNGEEEIRSFGLKEIEWVWNA</sequence>
<dbReference type="RefSeq" id="WP_115831082.1">
    <property type="nucleotide sequence ID" value="NZ_QNUL01000007.1"/>
</dbReference>
<organism evidence="3 4">
    <name type="scientific">Dyadobacter luteus</name>
    <dbReference type="NCBI Taxonomy" id="2259619"/>
    <lineage>
        <taxon>Bacteria</taxon>
        <taxon>Pseudomonadati</taxon>
        <taxon>Bacteroidota</taxon>
        <taxon>Cytophagia</taxon>
        <taxon>Cytophagales</taxon>
        <taxon>Spirosomataceae</taxon>
        <taxon>Dyadobacter</taxon>
    </lineage>
</organism>
<dbReference type="PANTHER" id="PTHR12835">
    <property type="entry name" value="BIOTIN PROTEIN LIGASE"/>
    <property type="match status" value="1"/>
</dbReference>